<protein>
    <submittedName>
        <fullName evidence="1">Uncharacterized protein</fullName>
    </submittedName>
</protein>
<sequence>MRLRTIVEITLMTGMFYAVTPAGADPLDLTHQPDLTAAKVVLASLDGGLEVPPMPNMSPRLSGAVELPGSSTDKGPLMQVAGRCGSSEYYCDSPGFLYCCGNSSDGFYCAADVNGCTK</sequence>
<dbReference type="EMBL" id="CXST01000001">
    <property type="protein sequence ID" value="CTQ43573.1"/>
    <property type="molecule type" value="Genomic_DNA"/>
</dbReference>
<dbReference type="AlphaFoldDB" id="A0A0M6Y1X6"/>
<evidence type="ECO:0000313" key="1">
    <source>
        <dbReference type="EMBL" id="CTQ43573.1"/>
    </source>
</evidence>
<reference evidence="2" key="1">
    <citation type="submission" date="2015-07" db="EMBL/GenBank/DDBJ databases">
        <authorList>
            <person name="Rodrigo-Torres Lidia"/>
            <person name="Arahal R.David."/>
        </authorList>
    </citation>
    <scope>NUCLEOTIDE SEQUENCE [LARGE SCALE GENOMIC DNA]</scope>
    <source>
        <strain evidence="2">CECT 4801</strain>
    </source>
</reference>
<keyword evidence="2" id="KW-1185">Reference proteome</keyword>
<gene>
    <name evidence="1" type="ORF">LAL4801_02013</name>
</gene>
<proteinExistence type="predicted"/>
<dbReference type="OrthoDB" id="7678997at2"/>
<accession>A0A0M6Y1X6</accession>
<name>A0A0M6Y1X6_9HYPH</name>
<dbReference type="Proteomes" id="UP000048926">
    <property type="component" value="Unassembled WGS sequence"/>
</dbReference>
<organism evidence="1 2">
    <name type="scientific">Roseibium aggregatum</name>
    <dbReference type="NCBI Taxonomy" id="187304"/>
    <lineage>
        <taxon>Bacteria</taxon>
        <taxon>Pseudomonadati</taxon>
        <taxon>Pseudomonadota</taxon>
        <taxon>Alphaproteobacteria</taxon>
        <taxon>Hyphomicrobiales</taxon>
        <taxon>Stappiaceae</taxon>
        <taxon>Roseibium</taxon>
    </lineage>
</organism>
<dbReference type="RefSeq" id="WP_055655753.1">
    <property type="nucleotide sequence ID" value="NZ_CP045627.1"/>
</dbReference>
<evidence type="ECO:0000313" key="2">
    <source>
        <dbReference type="Proteomes" id="UP000048926"/>
    </source>
</evidence>